<dbReference type="GO" id="GO:0009380">
    <property type="term" value="C:excinuclease repair complex"/>
    <property type="evidence" value="ECO:0007669"/>
    <property type="project" value="TreeGrafter"/>
</dbReference>
<organism evidence="1">
    <name type="scientific">marine sediment metagenome</name>
    <dbReference type="NCBI Taxonomy" id="412755"/>
    <lineage>
        <taxon>unclassified sequences</taxon>
        <taxon>metagenomes</taxon>
        <taxon>ecological metagenomes</taxon>
    </lineage>
</organism>
<sequence>MGGPGRTEELAEVPAKRGVFFLAGASGEPILLAEAADIRARVRFRLAPPTEEDKPTRRVHLGGVVARVCWKLADSHFETEWAFLQLARAIHPQTYRDLFRGHLPWFVRGALDDPVPALRRDRPPVGAGAVGPFRDARSAGRFVEVLQDVFGLCRCERLFPHAGVGCVYAQMGRCSAPCRDDRASRAYRALVAEALDCAAGHRGPVRQRLAEQMRRLAADQRYEQAGMVKARLERLAELDRPEFGHVAPIEQFRYVLIHRGATRRRAKVFLADTGVIKAWGQLDYPLKPRQLEAVVSATAKFGTVGMSHRAVDPESMALVCRYLFMSPQRRGVAIRDDGRLNARVLGEAIESAAATLKLSRPAPKKAPRRPKPNG</sequence>
<accession>A0A0F9IN80</accession>
<dbReference type="GO" id="GO:0006974">
    <property type="term" value="P:DNA damage response"/>
    <property type="evidence" value="ECO:0007669"/>
    <property type="project" value="TreeGrafter"/>
</dbReference>
<evidence type="ECO:0000313" key="1">
    <source>
        <dbReference type="EMBL" id="KKM47176.1"/>
    </source>
</evidence>
<gene>
    <name evidence="1" type="ORF">LCGC14_1558890</name>
</gene>
<comment type="caution">
    <text evidence="1">The sequence shown here is derived from an EMBL/GenBank/DDBJ whole genome shotgun (WGS) entry which is preliminary data.</text>
</comment>
<dbReference type="PANTHER" id="PTHR30562">
    <property type="entry name" value="UVRC/OXIDOREDUCTASE"/>
    <property type="match status" value="1"/>
</dbReference>
<name>A0A0F9IN80_9ZZZZ</name>
<proteinExistence type="predicted"/>
<dbReference type="PANTHER" id="PTHR30562:SF1">
    <property type="entry name" value="UVRABC SYSTEM PROTEIN C"/>
    <property type="match status" value="1"/>
</dbReference>
<reference evidence="1" key="1">
    <citation type="journal article" date="2015" name="Nature">
        <title>Complex archaea that bridge the gap between prokaryotes and eukaryotes.</title>
        <authorList>
            <person name="Spang A."/>
            <person name="Saw J.H."/>
            <person name="Jorgensen S.L."/>
            <person name="Zaremba-Niedzwiedzka K."/>
            <person name="Martijn J."/>
            <person name="Lind A.E."/>
            <person name="van Eijk R."/>
            <person name="Schleper C."/>
            <person name="Guy L."/>
            <person name="Ettema T.J."/>
        </authorList>
    </citation>
    <scope>NUCLEOTIDE SEQUENCE</scope>
</reference>
<dbReference type="EMBL" id="LAZR01012017">
    <property type="protein sequence ID" value="KKM47176.1"/>
    <property type="molecule type" value="Genomic_DNA"/>
</dbReference>
<dbReference type="AlphaFoldDB" id="A0A0F9IN80"/>
<dbReference type="InterPro" id="IPR050066">
    <property type="entry name" value="UvrABC_protein_C"/>
</dbReference>
<evidence type="ECO:0008006" key="2">
    <source>
        <dbReference type="Google" id="ProtNLM"/>
    </source>
</evidence>
<protein>
    <recommendedName>
        <fullName evidence="2">UVR domain-containing protein</fullName>
    </recommendedName>
</protein>